<keyword evidence="5" id="KW-0808">Transferase</keyword>
<dbReference type="NCBIfam" id="NF004226">
    <property type="entry name" value="PRK05673.1"/>
    <property type="match status" value="1"/>
</dbReference>
<keyword evidence="6" id="KW-0548">Nucleotidyltransferase</keyword>
<dbReference type="CDD" id="cd04485">
    <property type="entry name" value="DnaE_OBF"/>
    <property type="match status" value="1"/>
</dbReference>
<dbReference type="SMART" id="SM00481">
    <property type="entry name" value="POLIIIAc"/>
    <property type="match status" value="1"/>
</dbReference>
<evidence type="ECO:0000256" key="4">
    <source>
        <dbReference type="ARBA" id="ARBA00019114"/>
    </source>
</evidence>
<dbReference type="SUPFAM" id="SSF89550">
    <property type="entry name" value="PHP domain-like"/>
    <property type="match status" value="1"/>
</dbReference>
<comment type="function">
    <text evidence="9">DNA polymerase III is a complex, multichain enzyme responsible for most of the replicative synthesis in bacteria. This DNA polymerase also exhibits 3' to 5' exonuclease activity. The alpha chain is the DNA polymerase.</text>
</comment>
<dbReference type="GO" id="GO:0003887">
    <property type="term" value="F:DNA-directed DNA polymerase activity"/>
    <property type="evidence" value="ECO:0007669"/>
    <property type="project" value="UniProtKB-KW"/>
</dbReference>
<evidence type="ECO:0000256" key="7">
    <source>
        <dbReference type="ARBA" id="ARBA00022705"/>
    </source>
</evidence>
<keyword evidence="7" id="KW-0235">DNA replication</keyword>
<dbReference type="PANTHER" id="PTHR32294:SF0">
    <property type="entry name" value="DNA POLYMERASE III SUBUNIT ALPHA"/>
    <property type="match status" value="1"/>
</dbReference>
<evidence type="ECO:0000256" key="2">
    <source>
        <dbReference type="ARBA" id="ARBA00009496"/>
    </source>
</evidence>
<dbReference type="RefSeq" id="WP_105960382.1">
    <property type="nucleotide sequence ID" value="NZ_PVNS01000019.1"/>
</dbReference>
<dbReference type="PANTHER" id="PTHR32294">
    <property type="entry name" value="DNA POLYMERASE III SUBUNIT ALPHA"/>
    <property type="match status" value="1"/>
</dbReference>
<accession>A0A2P6MDG9</accession>
<dbReference type="Pfam" id="PF14579">
    <property type="entry name" value="HHH_6"/>
    <property type="match status" value="1"/>
</dbReference>
<dbReference type="InterPro" id="IPR041931">
    <property type="entry name" value="DNA_pol3_alpha_thumb_dom"/>
</dbReference>
<reference evidence="12 13" key="1">
    <citation type="submission" date="2018-03" db="EMBL/GenBank/DDBJ databases">
        <title>Bacillus urumqiensis sp. nov., a moderately haloalkaliphilic bacterium isolated from a salt lake.</title>
        <authorList>
            <person name="Zhao B."/>
            <person name="Liao Z."/>
        </authorList>
    </citation>
    <scope>NUCLEOTIDE SEQUENCE [LARGE SCALE GENOMIC DNA]</scope>
    <source>
        <strain evidence="12 13">BZ-SZ-XJ18</strain>
    </source>
</reference>
<keyword evidence="8" id="KW-0239">DNA-directed DNA polymerase</keyword>
<evidence type="ECO:0000256" key="10">
    <source>
        <dbReference type="ARBA" id="ARBA00049244"/>
    </source>
</evidence>
<dbReference type="InterPro" id="IPR016195">
    <property type="entry name" value="Pol/histidinol_Pase-like"/>
</dbReference>
<dbReference type="Gene3D" id="1.10.10.1600">
    <property type="entry name" value="Bacterial DNA polymerase III alpha subunit, thumb domain"/>
    <property type="match status" value="1"/>
</dbReference>
<comment type="similarity">
    <text evidence="2">Belongs to the DNA polymerase type-C family. DnaE subfamily.</text>
</comment>
<dbReference type="GO" id="GO:0006260">
    <property type="term" value="P:DNA replication"/>
    <property type="evidence" value="ECO:0007669"/>
    <property type="project" value="UniProtKB-KW"/>
</dbReference>
<dbReference type="InterPro" id="IPR011708">
    <property type="entry name" value="DNA_pol3_alpha_NTPase_dom"/>
</dbReference>
<evidence type="ECO:0000313" key="13">
    <source>
        <dbReference type="Proteomes" id="UP000243650"/>
    </source>
</evidence>
<dbReference type="InterPro" id="IPR040982">
    <property type="entry name" value="DNA_pol3_finger"/>
</dbReference>
<organism evidence="12 13">
    <name type="scientific">Alkalicoccus urumqiensis</name>
    <name type="common">Bacillus urumqiensis</name>
    <dbReference type="NCBI Taxonomy" id="1548213"/>
    <lineage>
        <taxon>Bacteria</taxon>
        <taxon>Bacillati</taxon>
        <taxon>Bacillota</taxon>
        <taxon>Bacilli</taxon>
        <taxon>Bacillales</taxon>
        <taxon>Bacillaceae</taxon>
        <taxon>Alkalicoccus</taxon>
    </lineage>
</organism>
<comment type="catalytic activity">
    <reaction evidence="10">
        <text>DNA(n) + a 2'-deoxyribonucleoside 5'-triphosphate = DNA(n+1) + diphosphate</text>
        <dbReference type="Rhea" id="RHEA:22508"/>
        <dbReference type="Rhea" id="RHEA-COMP:17339"/>
        <dbReference type="Rhea" id="RHEA-COMP:17340"/>
        <dbReference type="ChEBI" id="CHEBI:33019"/>
        <dbReference type="ChEBI" id="CHEBI:61560"/>
        <dbReference type="ChEBI" id="CHEBI:173112"/>
        <dbReference type="EC" id="2.7.7.7"/>
    </reaction>
</comment>
<dbReference type="Gene3D" id="3.20.20.140">
    <property type="entry name" value="Metal-dependent hydrolases"/>
    <property type="match status" value="1"/>
</dbReference>
<dbReference type="GO" id="GO:0008408">
    <property type="term" value="F:3'-5' exonuclease activity"/>
    <property type="evidence" value="ECO:0007669"/>
    <property type="project" value="InterPro"/>
</dbReference>
<protein>
    <recommendedName>
        <fullName evidence="4">DNA polymerase III subunit alpha</fullName>
        <ecNumber evidence="3">2.7.7.7</ecNumber>
    </recommendedName>
</protein>
<name>A0A2P6MDG9_ALKUR</name>
<keyword evidence="13" id="KW-1185">Reference proteome</keyword>
<dbReference type="OrthoDB" id="9803237at2"/>
<dbReference type="InterPro" id="IPR004805">
    <property type="entry name" value="DnaE2/DnaE/PolC"/>
</dbReference>
<evidence type="ECO:0000256" key="1">
    <source>
        <dbReference type="ARBA" id="ARBA00004496"/>
    </source>
</evidence>
<dbReference type="Pfam" id="PF17657">
    <property type="entry name" value="DNA_pol3_finger"/>
    <property type="match status" value="1"/>
</dbReference>
<dbReference type="InterPro" id="IPR004365">
    <property type="entry name" value="NA-bd_OB_tRNA"/>
</dbReference>
<dbReference type="NCBIfam" id="TIGR00594">
    <property type="entry name" value="polc"/>
    <property type="match status" value="1"/>
</dbReference>
<dbReference type="AlphaFoldDB" id="A0A2P6MDG9"/>
<dbReference type="GO" id="GO:0003676">
    <property type="term" value="F:nucleic acid binding"/>
    <property type="evidence" value="ECO:0007669"/>
    <property type="project" value="InterPro"/>
</dbReference>
<dbReference type="Pfam" id="PF02811">
    <property type="entry name" value="PHP"/>
    <property type="match status" value="1"/>
</dbReference>
<sequence length="1114" mass="123777">MAEEQERGGPAVAFTHFHVQSEWSLLESSARITSIVRQAAAQGHSAVALTDRHNLYGAPAFYEECRKAGVKPIIGAKLTVHADKNCSGELLCIVREQAGYPHLIRLITELWENGGSLPLSSVSGEHLVIIEPMLTGLSTRLLMNGEEDQAWQMHQRIASRAAETYIEISPYGRETGRDIRQTLARWRDTMEEPPAFLAGARVLSSSKEDAQTPLLLQAIAANTAVQEDQHQVEGGPLVSEEELIQDLPGWQAAVEEAGRLAEKCSWKLPEAEVKLPSYPSGLPAPEALEKWCRNGLMERYDTPPREAEARLSYELSIINRMGFADYFLIVADFMAYCRNEGITTGPGRGSAAGSLTAHLLGITEVDPLEYGLLFERFLNPERVTMPDIDIDFADVDRDRVIHYAADKYGMDRVAQIITFGTFAAKAALRDAGRALGFDSYAVDRIARAVPAGPSVTLEEAGKDRRFADLIEKEQAAPLLRAAERLEGLPRHTSIHAAGVVMSSVPLTDYMPLQPGKDGMKLTQFPMGDLERLGLLKMDFLGLRNLTLLDRMEALAGTSFSDIPMDEPSVYKLLSKGKTRGIFQLESGGMQRVLKQMQPTTFEDIVAVNALYRPGPMAFITDYIDGKHGRKTPDYVHPDLKPILETTFGVLIYQEQIMQIAVKMAGFTPGGADLLRRAVSKKKREELEKGRRRFLEGAQEKGHTAEDAEKVYDLIVRFADYGFNRSHAVAYSIISYRLAYVKAVHPHVFYTAMMEGLLHDQEKLAAVIDEAKSSGIRLLPPDINNSSTSFSIETESIRTGLGAIRFISTKTADLLSETKPYSDLFELCASLPQAALQRRTLEALIHSGACDSFGETRATLLATLDAAMSYAAEKRRENEEGAFLFPDEQTAREYERRPAFSHSEELDNEKEYLGFYVSGHPLEAYSGLLSEYGRTKIIDLPSDGICRTAGLIQTIRSIRTKKGALMAFMELEDESGIISVTVFPKAYEAYQLQLVKGAAVFLEVRVDEHDGEKKLILEKAVQIEEWMKRLEEKKKDVLHLYITADAERRSLTKVKKLLDEAPGSIPVRMTYQRSGQTMQLSEMWNVKADDVLLKRLGAVLGSKNVLLHEGSGSNF</sequence>
<evidence type="ECO:0000256" key="9">
    <source>
        <dbReference type="ARBA" id="ARBA00025611"/>
    </source>
</evidence>
<dbReference type="EC" id="2.7.7.7" evidence="3"/>
<proteinExistence type="inferred from homology"/>
<dbReference type="Pfam" id="PF01336">
    <property type="entry name" value="tRNA_anti-codon"/>
    <property type="match status" value="1"/>
</dbReference>
<evidence type="ECO:0000256" key="6">
    <source>
        <dbReference type="ARBA" id="ARBA00022695"/>
    </source>
</evidence>
<dbReference type="InterPro" id="IPR003141">
    <property type="entry name" value="Pol/His_phosphatase_N"/>
</dbReference>
<comment type="subcellular location">
    <subcellularLocation>
        <location evidence="1">Cytoplasm</location>
    </subcellularLocation>
</comment>
<comment type="caution">
    <text evidence="12">The sequence shown here is derived from an EMBL/GenBank/DDBJ whole genome shotgun (WGS) entry which is preliminary data.</text>
</comment>
<dbReference type="Gene3D" id="1.10.150.870">
    <property type="match status" value="1"/>
</dbReference>
<dbReference type="Proteomes" id="UP000243650">
    <property type="component" value="Unassembled WGS sequence"/>
</dbReference>
<gene>
    <name evidence="12" type="ORF">C6I21_15445</name>
</gene>
<evidence type="ECO:0000313" key="12">
    <source>
        <dbReference type="EMBL" id="PRO64328.1"/>
    </source>
</evidence>
<dbReference type="EMBL" id="PVNS01000019">
    <property type="protein sequence ID" value="PRO64328.1"/>
    <property type="molecule type" value="Genomic_DNA"/>
</dbReference>
<evidence type="ECO:0000256" key="8">
    <source>
        <dbReference type="ARBA" id="ARBA00022932"/>
    </source>
</evidence>
<evidence type="ECO:0000256" key="3">
    <source>
        <dbReference type="ARBA" id="ARBA00012417"/>
    </source>
</evidence>
<dbReference type="GO" id="GO:0005737">
    <property type="term" value="C:cytoplasm"/>
    <property type="evidence" value="ECO:0007669"/>
    <property type="project" value="UniProtKB-SubCell"/>
</dbReference>
<evidence type="ECO:0000256" key="5">
    <source>
        <dbReference type="ARBA" id="ARBA00022679"/>
    </source>
</evidence>
<dbReference type="InterPro" id="IPR004013">
    <property type="entry name" value="PHP_dom"/>
</dbReference>
<evidence type="ECO:0000259" key="11">
    <source>
        <dbReference type="SMART" id="SM00481"/>
    </source>
</evidence>
<feature type="domain" description="Polymerase/histidinol phosphatase N-terminal" evidence="11">
    <location>
        <begin position="15"/>
        <end position="82"/>
    </location>
</feature>
<dbReference type="InterPro" id="IPR029460">
    <property type="entry name" value="DNAPol_HHH"/>
</dbReference>
<dbReference type="CDD" id="cd07431">
    <property type="entry name" value="PHP_PolIIIA"/>
    <property type="match status" value="1"/>
</dbReference>
<dbReference type="Pfam" id="PF07733">
    <property type="entry name" value="DNA_pol3_alpha"/>
    <property type="match status" value="1"/>
</dbReference>